<proteinExistence type="predicted"/>
<dbReference type="Proteomes" id="UP000050761">
    <property type="component" value="Unassembled WGS sequence"/>
</dbReference>
<gene>
    <name evidence="1" type="ORF">HPBE_LOCUS10062</name>
</gene>
<organism evidence="2 3">
    <name type="scientific">Heligmosomoides polygyrus</name>
    <name type="common">Parasitic roundworm</name>
    <dbReference type="NCBI Taxonomy" id="6339"/>
    <lineage>
        <taxon>Eukaryota</taxon>
        <taxon>Metazoa</taxon>
        <taxon>Ecdysozoa</taxon>
        <taxon>Nematoda</taxon>
        <taxon>Chromadorea</taxon>
        <taxon>Rhabditida</taxon>
        <taxon>Rhabditina</taxon>
        <taxon>Rhabditomorpha</taxon>
        <taxon>Strongyloidea</taxon>
        <taxon>Heligmosomidae</taxon>
        <taxon>Heligmosomoides</taxon>
    </lineage>
</organism>
<sequence length="110" mass="12678">MCRRSPTPYPHVLRQTAPRLLPHWFRERHFGHSSGRLSPVEQPVVDLLQSATRPECLCLLCAADGDDDDDDDEREGTRQFICPHEFSAKGLARWLHFVDVVREIEIADWG</sequence>
<keyword evidence="2" id="KW-1185">Reference proteome</keyword>
<dbReference type="WBParaSite" id="HPBE_0001006101-mRNA-1">
    <property type="protein sequence ID" value="HPBE_0001006101-mRNA-1"/>
    <property type="gene ID" value="HPBE_0001006101"/>
</dbReference>
<name>A0A183FQN2_HELPZ</name>
<reference evidence="1 2" key="1">
    <citation type="submission" date="2018-11" db="EMBL/GenBank/DDBJ databases">
        <authorList>
            <consortium name="Pathogen Informatics"/>
        </authorList>
    </citation>
    <scope>NUCLEOTIDE SEQUENCE [LARGE SCALE GENOMIC DNA]</scope>
</reference>
<accession>A0A183FQN2</accession>
<dbReference type="EMBL" id="UZAH01026637">
    <property type="protein sequence ID" value="VDO83441.1"/>
    <property type="molecule type" value="Genomic_DNA"/>
</dbReference>
<dbReference type="AlphaFoldDB" id="A0A183FQN2"/>
<evidence type="ECO:0000313" key="2">
    <source>
        <dbReference type="Proteomes" id="UP000050761"/>
    </source>
</evidence>
<protein>
    <submittedName>
        <fullName evidence="1 3">Uncharacterized protein</fullName>
    </submittedName>
</protein>
<reference evidence="3" key="2">
    <citation type="submission" date="2019-09" db="UniProtKB">
        <authorList>
            <consortium name="WormBaseParasite"/>
        </authorList>
    </citation>
    <scope>IDENTIFICATION</scope>
</reference>
<evidence type="ECO:0000313" key="1">
    <source>
        <dbReference type="EMBL" id="VDO83441.1"/>
    </source>
</evidence>
<evidence type="ECO:0000313" key="3">
    <source>
        <dbReference type="WBParaSite" id="HPBE_0001006101-mRNA-1"/>
    </source>
</evidence>
<accession>A0A3P7Y8I0</accession>